<dbReference type="InterPro" id="IPR004843">
    <property type="entry name" value="Calcineurin-like_PHP"/>
</dbReference>
<dbReference type="SUPFAM" id="SSF56300">
    <property type="entry name" value="Metallo-dependent phosphatases"/>
    <property type="match status" value="1"/>
</dbReference>
<dbReference type="PRINTS" id="PR00114">
    <property type="entry name" value="STPHPHTASE"/>
</dbReference>
<feature type="domain" description="Serine/threonine specific protein phosphatases" evidence="2">
    <location>
        <begin position="114"/>
        <end position="119"/>
    </location>
</feature>
<proteinExistence type="inferred from homology"/>
<dbReference type="PANTHER" id="PTHR46422:SF7">
    <property type="entry name" value="SERINE_THREONINE-PROTEIN PHOSPHATASE BSL2-RELATED"/>
    <property type="match status" value="1"/>
</dbReference>
<dbReference type="Proteomes" id="UP001190700">
    <property type="component" value="Unassembled WGS sequence"/>
</dbReference>
<accession>A0AAE0FQF3</accession>
<dbReference type="SMART" id="SM00156">
    <property type="entry name" value="PP2Ac"/>
    <property type="match status" value="1"/>
</dbReference>
<evidence type="ECO:0000259" key="2">
    <source>
        <dbReference type="PROSITE" id="PS00125"/>
    </source>
</evidence>
<name>A0AAE0FQF3_9CHLO</name>
<evidence type="ECO:0000256" key="1">
    <source>
        <dbReference type="RuleBase" id="RU004273"/>
    </source>
</evidence>
<keyword evidence="4" id="KW-1185">Reference proteome</keyword>
<evidence type="ECO:0000313" key="3">
    <source>
        <dbReference type="EMBL" id="KAK3263813.1"/>
    </source>
</evidence>
<reference evidence="3 4" key="1">
    <citation type="journal article" date="2015" name="Genome Biol. Evol.">
        <title>Comparative Genomics of a Bacterivorous Green Alga Reveals Evolutionary Causalities and Consequences of Phago-Mixotrophic Mode of Nutrition.</title>
        <authorList>
            <person name="Burns J.A."/>
            <person name="Paasch A."/>
            <person name="Narechania A."/>
            <person name="Kim E."/>
        </authorList>
    </citation>
    <scope>NUCLEOTIDE SEQUENCE [LARGE SCALE GENOMIC DNA]</scope>
    <source>
        <strain evidence="3 4">PLY_AMNH</strain>
    </source>
</reference>
<dbReference type="EMBL" id="LGRX02015023">
    <property type="protein sequence ID" value="KAK3263813.1"/>
    <property type="molecule type" value="Genomic_DNA"/>
</dbReference>
<dbReference type="PANTHER" id="PTHR46422">
    <property type="entry name" value="SERINE/THREONINE-PROTEIN PHOSPHATASE BSL3"/>
    <property type="match status" value="1"/>
</dbReference>
<dbReference type="Gene3D" id="3.60.21.10">
    <property type="match status" value="1"/>
</dbReference>
<evidence type="ECO:0000313" key="4">
    <source>
        <dbReference type="Proteomes" id="UP001190700"/>
    </source>
</evidence>
<dbReference type="GO" id="GO:0004722">
    <property type="term" value="F:protein serine/threonine phosphatase activity"/>
    <property type="evidence" value="ECO:0007669"/>
    <property type="project" value="UniProtKB-EC"/>
</dbReference>
<keyword evidence="1" id="KW-0378">Hydrolase</keyword>
<gene>
    <name evidence="3" type="ORF">CYMTET_27410</name>
</gene>
<organism evidence="3 4">
    <name type="scientific">Cymbomonas tetramitiformis</name>
    <dbReference type="NCBI Taxonomy" id="36881"/>
    <lineage>
        <taxon>Eukaryota</taxon>
        <taxon>Viridiplantae</taxon>
        <taxon>Chlorophyta</taxon>
        <taxon>Pyramimonadophyceae</taxon>
        <taxon>Pyramimonadales</taxon>
        <taxon>Pyramimonadaceae</taxon>
        <taxon>Cymbomonas</taxon>
    </lineage>
</organism>
<dbReference type="InterPro" id="IPR029052">
    <property type="entry name" value="Metallo-depent_PP-like"/>
</dbReference>
<comment type="catalytic activity">
    <reaction evidence="1">
        <text>O-phospho-L-threonyl-[protein] + H2O = L-threonyl-[protein] + phosphate</text>
        <dbReference type="Rhea" id="RHEA:47004"/>
        <dbReference type="Rhea" id="RHEA-COMP:11060"/>
        <dbReference type="Rhea" id="RHEA-COMP:11605"/>
        <dbReference type="ChEBI" id="CHEBI:15377"/>
        <dbReference type="ChEBI" id="CHEBI:30013"/>
        <dbReference type="ChEBI" id="CHEBI:43474"/>
        <dbReference type="ChEBI" id="CHEBI:61977"/>
        <dbReference type="EC" id="3.1.3.16"/>
    </reaction>
</comment>
<dbReference type="Pfam" id="PF00149">
    <property type="entry name" value="Metallophos"/>
    <property type="match status" value="1"/>
</dbReference>
<sequence>MKPQWKVSKTFIASLVPVDDLQLLCEEATKILQRQEMVVDVEAPAKVFGDIHGQFCDVLLLFKMYGIPDHHGGDVESVSYVFNGDFVDRGNTSCEVVVLLLCLKCKYPDRVWLIRGNHEDPEINEVYGWPEECRQKYGPVGGPLFRDLVNGVFAWLPLGAVIEKKILCLHGGLGRGTLETIQQIKEIPRPIYDSMTDELVMDILWSDPIQNDGIKGVHANPRGGDIVEFGPDLVQRFCMRNDLNLIIRSHQPFEDGYMFFARGHLASVFSARDYCGQSNDGALLFISRAGKITPKVIKARPDVDPQQYPCTRDASPVRRRNDFANVWTENNAS</sequence>
<dbReference type="EC" id="3.1.3.16" evidence="1"/>
<dbReference type="AlphaFoldDB" id="A0AAE0FQF3"/>
<dbReference type="InterPro" id="IPR006186">
    <property type="entry name" value="Ser/Thr-sp_prot-phosphatase"/>
</dbReference>
<comment type="similarity">
    <text evidence="1">Belongs to the PPP phosphatase family.</text>
</comment>
<comment type="caution">
    <text evidence="3">The sequence shown here is derived from an EMBL/GenBank/DDBJ whole genome shotgun (WGS) entry which is preliminary data.</text>
</comment>
<protein>
    <recommendedName>
        <fullName evidence="1">Serine/threonine-protein phosphatase</fullName>
        <ecNumber evidence="1">3.1.3.16</ecNumber>
    </recommendedName>
</protein>
<dbReference type="PROSITE" id="PS00125">
    <property type="entry name" value="SER_THR_PHOSPHATASE"/>
    <property type="match status" value="1"/>
</dbReference>